<keyword evidence="1" id="KW-0812">Transmembrane</keyword>
<feature type="transmembrane region" description="Helical" evidence="1">
    <location>
        <begin position="36"/>
        <end position="58"/>
    </location>
</feature>
<sequence length="97" mass="10778">MGVWGRGDLHLLFLLSIMDGVCLFFLFASPMRARPICVDLCVVTCAMCVCVCAPSSLIDGGLILPVFLVSPAERERECNVHMRVRGTAERETCRFVR</sequence>
<organism evidence="2 3">
    <name type="scientific">Periconia macrospinosa</name>
    <dbReference type="NCBI Taxonomy" id="97972"/>
    <lineage>
        <taxon>Eukaryota</taxon>
        <taxon>Fungi</taxon>
        <taxon>Dikarya</taxon>
        <taxon>Ascomycota</taxon>
        <taxon>Pezizomycotina</taxon>
        <taxon>Dothideomycetes</taxon>
        <taxon>Pleosporomycetidae</taxon>
        <taxon>Pleosporales</taxon>
        <taxon>Massarineae</taxon>
        <taxon>Periconiaceae</taxon>
        <taxon>Periconia</taxon>
    </lineage>
</organism>
<proteinExistence type="predicted"/>
<feature type="transmembrane region" description="Helical" evidence="1">
    <location>
        <begin position="12"/>
        <end position="29"/>
    </location>
</feature>
<evidence type="ECO:0000313" key="3">
    <source>
        <dbReference type="Proteomes" id="UP000244855"/>
    </source>
</evidence>
<keyword evidence="1" id="KW-1133">Transmembrane helix</keyword>
<reference evidence="2 3" key="1">
    <citation type="journal article" date="2018" name="Sci. Rep.">
        <title>Comparative genomics provides insights into the lifestyle and reveals functional heterogeneity of dark septate endophytic fungi.</title>
        <authorList>
            <person name="Knapp D.G."/>
            <person name="Nemeth J.B."/>
            <person name="Barry K."/>
            <person name="Hainaut M."/>
            <person name="Henrissat B."/>
            <person name="Johnson J."/>
            <person name="Kuo A."/>
            <person name="Lim J.H.P."/>
            <person name="Lipzen A."/>
            <person name="Nolan M."/>
            <person name="Ohm R.A."/>
            <person name="Tamas L."/>
            <person name="Grigoriev I.V."/>
            <person name="Spatafora J.W."/>
            <person name="Nagy L.G."/>
            <person name="Kovacs G.M."/>
        </authorList>
    </citation>
    <scope>NUCLEOTIDE SEQUENCE [LARGE SCALE GENOMIC DNA]</scope>
    <source>
        <strain evidence="2 3">DSE2036</strain>
    </source>
</reference>
<dbReference type="AlphaFoldDB" id="A0A2V1E1E7"/>
<keyword evidence="3" id="KW-1185">Reference proteome</keyword>
<accession>A0A2V1E1E7</accession>
<name>A0A2V1E1E7_9PLEO</name>
<evidence type="ECO:0000313" key="2">
    <source>
        <dbReference type="EMBL" id="PVI03474.1"/>
    </source>
</evidence>
<dbReference type="EMBL" id="KZ805331">
    <property type="protein sequence ID" value="PVI03474.1"/>
    <property type="molecule type" value="Genomic_DNA"/>
</dbReference>
<keyword evidence="1" id="KW-0472">Membrane</keyword>
<evidence type="ECO:0000256" key="1">
    <source>
        <dbReference type="SAM" id="Phobius"/>
    </source>
</evidence>
<protein>
    <submittedName>
        <fullName evidence="2">Uncharacterized protein</fullName>
    </submittedName>
</protein>
<dbReference type="Proteomes" id="UP000244855">
    <property type="component" value="Unassembled WGS sequence"/>
</dbReference>
<gene>
    <name evidence="2" type="ORF">DM02DRAFT_251833</name>
</gene>